<gene>
    <name evidence="1" type="ORF">JQC72_15260</name>
</gene>
<proteinExistence type="predicted"/>
<evidence type="ECO:0000313" key="1">
    <source>
        <dbReference type="EMBL" id="MBN2910857.1"/>
    </source>
</evidence>
<reference evidence="1" key="1">
    <citation type="journal article" date="2024" name="Int. J. Syst. Evol. Microbiol.">
        <title>Polycladomyces zharkentensis sp. nov., a novel thermophilic cellulose- and starch-degrading member of the Bacillota from a geothermal aquifer in Kazakhstan.</title>
        <authorList>
            <person name="Mashzhan A."/>
            <person name="Kistaubayeva A."/>
            <person name="Javier-Lopez R."/>
            <person name="Bissenova U."/>
            <person name="Bissenbay A."/>
            <person name="Birkeland N.K."/>
        </authorList>
    </citation>
    <scope>NUCLEOTIDE SEQUENCE</scope>
    <source>
        <strain evidence="1">ZKZ2T</strain>
    </source>
</reference>
<name>A0ABS2WMX3_9BACL</name>
<organism evidence="1 2">
    <name type="scientific">Polycladomyces zharkentensis</name>
    <dbReference type="NCBI Taxonomy" id="2807616"/>
    <lineage>
        <taxon>Bacteria</taxon>
        <taxon>Bacillati</taxon>
        <taxon>Bacillota</taxon>
        <taxon>Bacilli</taxon>
        <taxon>Bacillales</taxon>
        <taxon>Thermoactinomycetaceae</taxon>
        <taxon>Polycladomyces</taxon>
    </lineage>
</organism>
<comment type="caution">
    <text evidence="1">The sequence shown here is derived from an EMBL/GenBank/DDBJ whole genome shotgun (WGS) entry which is preliminary data.</text>
</comment>
<sequence>MSFLKYQRIPSKPYPIFNRQPLKIHAGWRIQFTSLSNDMDPRQVSPDDEDAWLDFMQDLMYIHYDETFGLDLGWYPEGDPNGAFELQLVTHKDFKKLFSIETRSLNEVLDGIEKITWGVSQGILPTRDREFSIELLVPPIRLQPIKFYQGWTVRHNTFTETDPIKIPPDRPEMWTSLTGDLLRLENDDHDEIRLGWEPGCDPNGRFVLRVFKDGDKEHPTRTIETRKKDEIVDWIEWAELDRL</sequence>
<evidence type="ECO:0000313" key="2">
    <source>
        <dbReference type="Proteomes" id="UP001177120"/>
    </source>
</evidence>
<dbReference type="RefSeq" id="WP_205497150.1">
    <property type="nucleotide sequence ID" value="NZ_JAFHAP010000017.1"/>
</dbReference>
<accession>A0ABS2WMX3</accession>
<protein>
    <submittedName>
        <fullName evidence="1">Uncharacterized protein</fullName>
    </submittedName>
</protein>
<dbReference type="EMBL" id="JAFHAP010000017">
    <property type="protein sequence ID" value="MBN2910857.1"/>
    <property type="molecule type" value="Genomic_DNA"/>
</dbReference>
<dbReference type="Proteomes" id="UP001177120">
    <property type="component" value="Unassembled WGS sequence"/>
</dbReference>
<keyword evidence="2" id="KW-1185">Reference proteome</keyword>